<evidence type="ECO:0000313" key="1">
    <source>
        <dbReference type="EMBL" id="GLH74269.1"/>
    </source>
</evidence>
<organism evidence="1 2">
    <name type="scientific">Geothrix limicola</name>
    <dbReference type="NCBI Taxonomy" id="2927978"/>
    <lineage>
        <taxon>Bacteria</taxon>
        <taxon>Pseudomonadati</taxon>
        <taxon>Acidobacteriota</taxon>
        <taxon>Holophagae</taxon>
        <taxon>Holophagales</taxon>
        <taxon>Holophagaceae</taxon>
        <taxon>Geothrix</taxon>
    </lineage>
</organism>
<gene>
    <name evidence="1" type="ORF">GETHLI_27710</name>
</gene>
<sequence length="286" mass="31492">MTYGRVILGDNQFLGVNHSDQGKATALFNKFDEADAILEVIGWAYEAGVRDFMFTTHDRYYPVFAEIKRSNLFPGLYFTPSLPYAHKYANAMAERGMVDVVLSNLGPVSKLRLASALARSAVGDFTGLMKLLVEVELLMCKGLQVRGVFLLNIMFDLLLGLRNTKSLEAYHSFVADRLGVIPGFFTMNHPEAVKVLCDEMGLKEPWFCSNLNAGGFRMNPSPADVLDSFSSGKSRNIAMSIFASGALSSEESLTFAMKAKGVDAIVFGSSRRENIEKNVARIIQGE</sequence>
<reference evidence="1 2" key="1">
    <citation type="journal article" date="2023" name="Antonie Van Leeuwenhoek">
        <title>Mesoterricola silvestris gen. nov., sp. nov., Mesoterricola sediminis sp. nov., Geothrix oryzae sp. nov., Geothrix edaphica sp. nov., Geothrix rubra sp. nov., and Geothrix limicola sp. nov., six novel members of Acidobacteriota isolated from soils.</title>
        <authorList>
            <person name="Itoh H."/>
            <person name="Sugisawa Y."/>
            <person name="Mise K."/>
            <person name="Xu Z."/>
            <person name="Kuniyasu M."/>
            <person name="Ushijima N."/>
            <person name="Kawano K."/>
            <person name="Kobayashi E."/>
            <person name="Shiratori Y."/>
            <person name="Masuda Y."/>
            <person name="Senoo K."/>
        </authorList>
    </citation>
    <scope>NUCLEOTIDE SEQUENCE [LARGE SCALE GENOMIC DNA]</scope>
    <source>
        <strain evidence="1 2">Red804</strain>
    </source>
</reference>
<dbReference type="Proteomes" id="UP001165069">
    <property type="component" value="Unassembled WGS sequence"/>
</dbReference>
<evidence type="ECO:0000313" key="2">
    <source>
        <dbReference type="Proteomes" id="UP001165069"/>
    </source>
</evidence>
<keyword evidence="2" id="KW-1185">Reference proteome</keyword>
<name>A0ABQ5QI59_9BACT</name>
<comment type="caution">
    <text evidence="1">The sequence shown here is derived from an EMBL/GenBank/DDBJ whole genome shotgun (WGS) entry which is preliminary data.</text>
</comment>
<accession>A0ABQ5QI59</accession>
<dbReference type="EMBL" id="BSDE01000006">
    <property type="protein sequence ID" value="GLH74269.1"/>
    <property type="molecule type" value="Genomic_DNA"/>
</dbReference>
<dbReference type="RefSeq" id="WP_285576354.1">
    <property type="nucleotide sequence ID" value="NZ_BSDE01000006.1"/>
</dbReference>
<protein>
    <submittedName>
        <fullName evidence="1">Uncharacterized protein</fullName>
    </submittedName>
</protein>
<proteinExistence type="predicted"/>